<comment type="caution">
    <text evidence="2">The sequence shown here is derived from an EMBL/GenBank/DDBJ whole genome shotgun (WGS) entry which is preliminary data.</text>
</comment>
<dbReference type="AlphaFoldDB" id="A0A0V0RDM6"/>
<feature type="region of interest" description="Disordered" evidence="1">
    <location>
        <begin position="127"/>
        <end position="146"/>
    </location>
</feature>
<keyword evidence="3" id="KW-1185">Reference proteome</keyword>
<dbReference type="EMBL" id="JYDL01000317">
    <property type="protein sequence ID" value="KRX12605.1"/>
    <property type="molecule type" value="Genomic_DNA"/>
</dbReference>
<evidence type="ECO:0000256" key="1">
    <source>
        <dbReference type="SAM" id="MobiDB-lite"/>
    </source>
</evidence>
<gene>
    <name evidence="2" type="ORF">T07_15043</name>
</gene>
<dbReference type="Proteomes" id="UP000054630">
    <property type="component" value="Unassembled WGS sequence"/>
</dbReference>
<organism evidence="2 3">
    <name type="scientific">Trichinella nelsoni</name>
    <dbReference type="NCBI Taxonomy" id="6336"/>
    <lineage>
        <taxon>Eukaryota</taxon>
        <taxon>Metazoa</taxon>
        <taxon>Ecdysozoa</taxon>
        <taxon>Nematoda</taxon>
        <taxon>Enoplea</taxon>
        <taxon>Dorylaimia</taxon>
        <taxon>Trichinellida</taxon>
        <taxon>Trichinellidae</taxon>
        <taxon>Trichinella</taxon>
    </lineage>
</organism>
<dbReference type="OrthoDB" id="10583083at2759"/>
<accession>A0A0V0RDM6</accession>
<proteinExistence type="predicted"/>
<reference evidence="2 3" key="1">
    <citation type="submission" date="2015-01" db="EMBL/GenBank/DDBJ databases">
        <title>Evolution of Trichinella species and genotypes.</title>
        <authorList>
            <person name="Korhonen P.K."/>
            <person name="Edoardo P."/>
            <person name="Giuseppe L.R."/>
            <person name="Gasser R.B."/>
        </authorList>
    </citation>
    <scope>NUCLEOTIDE SEQUENCE [LARGE SCALE GENOMIC DNA]</scope>
    <source>
        <strain evidence="2">ISS37</strain>
    </source>
</reference>
<sequence length="146" mass="16394">MSLPRMIASITFAFNEMRNCSGWMTEQEPVTTNKSTSHKSLTKYTPPTSYLQAVNDATKKTPTTHDVEERVNVWNRYGESDANGPVVPVVPLGPKALKERHRSAIKVSRCPIERQENCENMALKTTDTTEKAPTMEESVGQKKLCH</sequence>
<protein>
    <submittedName>
        <fullName evidence="2">Uncharacterized protein</fullName>
    </submittedName>
</protein>
<evidence type="ECO:0000313" key="3">
    <source>
        <dbReference type="Proteomes" id="UP000054630"/>
    </source>
</evidence>
<name>A0A0V0RDM6_9BILA</name>
<evidence type="ECO:0000313" key="2">
    <source>
        <dbReference type="EMBL" id="KRX12605.1"/>
    </source>
</evidence>